<organism evidence="1 2">
    <name type="scientific">Funneliformis geosporum</name>
    <dbReference type="NCBI Taxonomy" id="1117311"/>
    <lineage>
        <taxon>Eukaryota</taxon>
        <taxon>Fungi</taxon>
        <taxon>Fungi incertae sedis</taxon>
        <taxon>Mucoromycota</taxon>
        <taxon>Glomeromycotina</taxon>
        <taxon>Glomeromycetes</taxon>
        <taxon>Glomerales</taxon>
        <taxon>Glomeraceae</taxon>
        <taxon>Funneliformis</taxon>
    </lineage>
</organism>
<keyword evidence="2" id="KW-1185">Reference proteome</keyword>
<dbReference type="EMBL" id="CAMKVN010001796">
    <property type="protein sequence ID" value="CAI2178115.1"/>
    <property type="molecule type" value="Genomic_DNA"/>
</dbReference>
<dbReference type="AlphaFoldDB" id="A0A9W4SQW0"/>
<reference evidence="1" key="1">
    <citation type="submission" date="2022-08" db="EMBL/GenBank/DDBJ databases">
        <authorList>
            <person name="Kallberg Y."/>
            <person name="Tangrot J."/>
            <person name="Rosling A."/>
        </authorList>
    </citation>
    <scope>NUCLEOTIDE SEQUENCE</scope>
    <source>
        <strain evidence="1">Wild A</strain>
    </source>
</reference>
<comment type="caution">
    <text evidence="1">The sequence shown here is derived from an EMBL/GenBank/DDBJ whole genome shotgun (WGS) entry which is preliminary data.</text>
</comment>
<feature type="non-terminal residue" evidence="1">
    <location>
        <position position="1"/>
    </location>
</feature>
<name>A0A9W4SQW0_9GLOM</name>
<evidence type="ECO:0000313" key="1">
    <source>
        <dbReference type="EMBL" id="CAI2178115.1"/>
    </source>
</evidence>
<dbReference type="Proteomes" id="UP001153678">
    <property type="component" value="Unassembled WGS sequence"/>
</dbReference>
<protein>
    <submittedName>
        <fullName evidence="1">6169_t:CDS:1</fullName>
    </submittedName>
</protein>
<proteinExistence type="predicted"/>
<accession>A0A9W4SQW0</accession>
<evidence type="ECO:0000313" key="2">
    <source>
        <dbReference type="Proteomes" id="UP001153678"/>
    </source>
</evidence>
<gene>
    <name evidence="1" type="ORF">FWILDA_LOCUS8424</name>
</gene>
<sequence>RCSQLSQKSTFYSQEVNEDQLNEPHIESLTSSQIHPISIYNITAFVNQSYLNNFVAFDTFTN</sequence>